<sequence length="252" mass="28642">MLRIGNNKGASIYLVLFIFLSCGELKPVTVNWPEPKMLPNAIIGVNDIGKKVGPLKSMSRNYPTSPGCIYLSNGLLIKGLVWLQPCSRYFKGSTIKPIVEVVTKPWNSLSLGDLKDSTIFRKLKILCVDSVRFYDISTPYNLNNSTLYINYHNEDYWRLIVSSKTIKIYDVSDVGLEDISAYTKRLGSVKKMILVNNADTLILARSNLFYLNENSIKRNIKAFIKARYKYSGFISDNIGPLLQYILKQETIY</sequence>
<dbReference type="RefSeq" id="WP_131328996.1">
    <property type="nucleotide sequence ID" value="NZ_CP044016.1"/>
</dbReference>
<evidence type="ECO:0000313" key="1">
    <source>
        <dbReference type="EMBL" id="QES88109.1"/>
    </source>
</evidence>
<evidence type="ECO:0000313" key="2">
    <source>
        <dbReference type="Proteomes" id="UP000292424"/>
    </source>
</evidence>
<dbReference type="AlphaFoldDB" id="A0A5P2G1Z1"/>
<protein>
    <submittedName>
        <fullName evidence="1">Uncharacterized protein</fullName>
    </submittedName>
</protein>
<reference evidence="1 2" key="1">
    <citation type="submission" date="2019-09" db="EMBL/GenBank/DDBJ databases">
        <title>Complete genome sequence of Arachidicoccus sp. B3-10 isolated from apple orchard soil.</title>
        <authorList>
            <person name="Kim H.S."/>
            <person name="Han K.-I."/>
            <person name="Suh M.K."/>
            <person name="Lee K.C."/>
            <person name="Eom M.K."/>
            <person name="Kim J.-S."/>
            <person name="Kang S.W."/>
            <person name="Sin Y."/>
            <person name="Lee J.-S."/>
        </authorList>
    </citation>
    <scope>NUCLEOTIDE SEQUENCE [LARGE SCALE GENOMIC DNA]</scope>
    <source>
        <strain evidence="1 2">B3-10</strain>
    </source>
</reference>
<dbReference type="EMBL" id="CP044016">
    <property type="protein sequence ID" value="QES88109.1"/>
    <property type="molecule type" value="Genomic_DNA"/>
</dbReference>
<name>A0A5P2G1Z1_9BACT</name>
<dbReference type="Proteomes" id="UP000292424">
    <property type="component" value="Chromosome"/>
</dbReference>
<dbReference type="OrthoDB" id="683660at2"/>
<keyword evidence="2" id="KW-1185">Reference proteome</keyword>
<dbReference type="KEGG" id="arac:E0W69_005325"/>
<dbReference type="PROSITE" id="PS51257">
    <property type="entry name" value="PROKAR_LIPOPROTEIN"/>
    <property type="match status" value="1"/>
</dbReference>
<organism evidence="1 2">
    <name type="scientific">Rhizosphaericola mali</name>
    <dbReference type="NCBI Taxonomy" id="2545455"/>
    <lineage>
        <taxon>Bacteria</taxon>
        <taxon>Pseudomonadati</taxon>
        <taxon>Bacteroidota</taxon>
        <taxon>Chitinophagia</taxon>
        <taxon>Chitinophagales</taxon>
        <taxon>Chitinophagaceae</taxon>
        <taxon>Rhizosphaericola</taxon>
    </lineage>
</organism>
<gene>
    <name evidence="1" type="ORF">E0W69_005325</name>
</gene>
<proteinExistence type="predicted"/>
<accession>A0A5P2G1Z1</accession>